<keyword evidence="2" id="KW-0732">Signal</keyword>
<feature type="region of interest" description="Disordered" evidence="1">
    <location>
        <begin position="21"/>
        <end position="150"/>
    </location>
</feature>
<reference evidence="3 4" key="1">
    <citation type="journal article" date="2022" name="Int. J. Syst. Evol. Microbiol.">
        <title>Apilactobacillus apisilvae sp. nov., Nicolia spurrieriana gen. nov. sp. nov., Bombilactobacillus folatiphilus sp. nov. and Bombilactobacillus thymidiniphilus sp. nov., four new lactic acid bacterial isolates from stingless bees Tetragonula carbonaria and Austroplebeia australis.</title>
        <authorList>
            <person name="Oliphant S.A."/>
            <person name="Watson-Haigh N.S."/>
            <person name="Sumby K.M."/>
            <person name="Gardner J."/>
            <person name="Groom S."/>
            <person name="Jiranek V."/>
        </authorList>
    </citation>
    <scope>NUCLEOTIDE SEQUENCE [LARGE SCALE GENOMIC DNA]</scope>
    <source>
        <strain evidence="3 4">SG5_A10</strain>
    </source>
</reference>
<feature type="chain" id="PRO_5045582643" description="Lipoprotein" evidence="2">
    <location>
        <begin position="23"/>
        <end position="254"/>
    </location>
</feature>
<dbReference type="PROSITE" id="PS51257">
    <property type="entry name" value="PROKAR_LIPOPROTEIN"/>
    <property type="match status" value="1"/>
</dbReference>
<gene>
    <name evidence="3" type="ORF">MOO46_05815</name>
</gene>
<evidence type="ECO:0000313" key="3">
    <source>
        <dbReference type="EMBL" id="UQS84760.1"/>
    </source>
</evidence>
<sequence>MKAWKKIVPAVAVLGLVLTACGQGNSNKSSDSSSKEQSTKMSDSSSSSSNDSSSNSSSDKSSSNESSSNSSSSNGSMSSSKANSDNSGLGNEKLPRSSSEKSQMNGNNSNYNVKYSSDGATFNKKTYNNSSEASQNVDYQSSDSTKGLPSVDLGYNVKGHEDRGAGQAYVSTNFGNWSLVSHGNTQNGGDSALSNAKAATQFIQSNALPIPQGKGSIKLENDSQSSVTWQEGNVVYTVKAPNVNSALKMATSIK</sequence>
<evidence type="ECO:0000256" key="1">
    <source>
        <dbReference type="SAM" id="MobiDB-lite"/>
    </source>
</evidence>
<evidence type="ECO:0000313" key="4">
    <source>
        <dbReference type="Proteomes" id="UP000831859"/>
    </source>
</evidence>
<organism evidence="3 4">
    <name type="scientific">Apilactobacillus apisilvae</name>
    <dbReference type="NCBI Taxonomy" id="2923364"/>
    <lineage>
        <taxon>Bacteria</taxon>
        <taxon>Bacillati</taxon>
        <taxon>Bacillota</taxon>
        <taxon>Bacilli</taxon>
        <taxon>Lactobacillales</taxon>
        <taxon>Lactobacillaceae</taxon>
        <taxon>Apilactobacillus</taxon>
    </lineage>
</organism>
<keyword evidence="4" id="KW-1185">Reference proteome</keyword>
<evidence type="ECO:0008006" key="5">
    <source>
        <dbReference type="Google" id="ProtNLM"/>
    </source>
</evidence>
<feature type="signal peptide" evidence="2">
    <location>
        <begin position="1"/>
        <end position="22"/>
    </location>
</feature>
<accession>A0ABY4PGJ8</accession>
<evidence type="ECO:0000256" key="2">
    <source>
        <dbReference type="SAM" id="SignalP"/>
    </source>
</evidence>
<dbReference type="RefSeq" id="WP_249510744.1">
    <property type="nucleotide sequence ID" value="NZ_CP093362.1"/>
</dbReference>
<dbReference type="Proteomes" id="UP000831859">
    <property type="component" value="Chromosome"/>
</dbReference>
<feature type="compositionally biased region" description="Polar residues" evidence="1">
    <location>
        <begin position="100"/>
        <end position="147"/>
    </location>
</feature>
<feature type="compositionally biased region" description="Low complexity" evidence="1">
    <location>
        <begin position="39"/>
        <end position="87"/>
    </location>
</feature>
<dbReference type="EMBL" id="CP093362">
    <property type="protein sequence ID" value="UQS84760.1"/>
    <property type="molecule type" value="Genomic_DNA"/>
</dbReference>
<proteinExistence type="predicted"/>
<protein>
    <recommendedName>
        <fullName evidence="5">Lipoprotein</fullName>
    </recommendedName>
</protein>
<name>A0ABY4PGJ8_9LACO</name>